<evidence type="ECO:0000313" key="2">
    <source>
        <dbReference type="Proteomes" id="UP001320706"/>
    </source>
</evidence>
<accession>A0ACC3SJ24</accession>
<dbReference type="EMBL" id="JAMKPW020000012">
    <property type="protein sequence ID" value="KAK8212931.1"/>
    <property type="molecule type" value="Genomic_DNA"/>
</dbReference>
<name>A0ACC3SJ24_9PEZI</name>
<gene>
    <name evidence="1" type="ORF">M8818_003096</name>
</gene>
<organism evidence="1 2">
    <name type="scientific">Zalaria obscura</name>
    <dbReference type="NCBI Taxonomy" id="2024903"/>
    <lineage>
        <taxon>Eukaryota</taxon>
        <taxon>Fungi</taxon>
        <taxon>Dikarya</taxon>
        <taxon>Ascomycota</taxon>
        <taxon>Pezizomycotina</taxon>
        <taxon>Dothideomycetes</taxon>
        <taxon>Dothideomycetidae</taxon>
        <taxon>Dothideales</taxon>
        <taxon>Zalariaceae</taxon>
        <taxon>Zalaria</taxon>
    </lineage>
</organism>
<sequence>MAPPTDITIKEFLKESGRIDEKKDAPIDSRQASNPSLQPLIAELNTMQASAQVDQGANRSGTAGGDGDHITPVTVNKPAVAETKQKNPTDSGEGGSEYPDNFMDFASTIAPVEEGRFKRNHLLCALELTSGNLQSKIRNATTPIVTSVAKLKNLRSYKSAKSLHEAVQDTPETPEIPQEWARRHSGEGSDTKSKKKWHLGKKGESDPNKSLPPTPTLAEKIETIEEASDITLFRRSEPKKAKKLLTRSGATETSGEDCYAAATNSCPDPVWNREALGNYMLNAAHEVRKRQAAKALSATEGTSTSFTRRLDHKVEAIHKVHEMLTRKSDAGSDVGSNAPSDGVSVESHPLSMSAKMPHGVGDSTTSAPSPPAEGALSATITSPADLDHDMWLTKGLREVSADKQPPKDTSHTEPQLQRTGDGTTEAESEIGQGTATDTSAPVGLGVEVPSTSSPTQPKHNEPRSDSPTVPRSILPVTDDDHNRRRSTASAWSDDSSHSIKCPVPISIADPFSIHEAAKKHCPYYPGYDPDAEEDAALLPEVNKCRPKGPIAQHLRQQDERTDGGEESDHGRSTDYAAQLAAVLEKATKAREDFRSDWSGSDTPGNIPGSVAQHQKEGARDLIPYGKDDTDIKAHNESTAKSSKTLAPNINTRDNPSVSGSEQSTGNGLSCIKFARPLSTSLLQFNPQIASALTSKFSWTSSSPDPSESQYLQNDDVKEIEDVGAYDTQILALASTRGVQAQAGLNITSTRTEKQYGTLSQPAELVGDAPRQMKLEKSNAESEGGQGAEGTVTPAHGEAFTTIIDVMNQQDAELKGKAPAGSSPKVEEELRHIHPAFRVEAEETFAQTGRFFTDPQKEKYGLGPNSPSAPSPLGKFVGLSPVQSSLPFQGFSPAPNSPLTPSPLSPSGRRVASALQYSAIVSTQIVPNSIPGTPPHRKKVLETLFAPSALRISSLSQTRPAIPARDWATSATGSPHAVRKYPTLQYLVRQPGEAQSAPLPCASSASGSSVNVDAVISEWEHAYLCGEKVRTATRLNSHKLTTSQMQKIRKALGLPRIEPRDPSEVQHVHPGHGFLWDTRKLCCRSGHEGCCSSCYAACCKMEELEALLAHNKGRLAEEGIRGKISKLRAFAEDGVESFRVLLECVQCEERKCPRCCGLCPVEGCRVVICTECREDFGELCAEHEEMQR</sequence>
<keyword evidence="2" id="KW-1185">Reference proteome</keyword>
<protein>
    <submittedName>
        <fullName evidence="1">Uncharacterized protein</fullName>
    </submittedName>
</protein>
<evidence type="ECO:0000313" key="1">
    <source>
        <dbReference type="EMBL" id="KAK8212931.1"/>
    </source>
</evidence>
<reference evidence="1" key="1">
    <citation type="submission" date="2024-02" db="EMBL/GenBank/DDBJ databases">
        <title>Metagenome Assembled Genome of Zalaria obscura JY119.</title>
        <authorList>
            <person name="Vighnesh L."/>
            <person name="Jagadeeshwari U."/>
            <person name="Venkata Ramana C."/>
            <person name="Sasikala C."/>
        </authorList>
    </citation>
    <scope>NUCLEOTIDE SEQUENCE</scope>
    <source>
        <strain evidence="1">JY119</strain>
    </source>
</reference>
<proteinExistence type="predicted"/>
<comment type="caution">
    <text evidence="1">The sequence shown here is derived from an EMBL/GenBank/DDBJ whole genome shotgun (WGS) entry which is preliminary data.</text>
</comment>
<dbReference type="Proteomes" id="UP001320706">
    <property type="component" value="Unassembled WGS sequence"/>
</dbReference>